<accession>A0A1J0WQ29</accession>
<dbReference type="Pfam" id="PF12697">
    <property type="entry name" value="Abhydrolase_6"/>
    <property type="match status" value="1"/>
</dbReference>
<dbReference type="Gene3D" id="3.40.50.1820">
    <property type="entry name" value="alpha/beta hydrolase"/>
    <property type="match status" value="1"/>
</dbReference>
<dbReference type="PANTHER" id="PTHR43194:SF2">
    <property type="entry name" value="PEROXISOMAL MEMBRANE PROTEIN LPX1"/>
    <property type="match status" value="1"/>
</dbReference>
<gene>
    <name evidence="2" type="ORF">BOO69_22220</name>
</gene>
<proteinExistence type="predicted"/>
<organism evidence="2 3">
    <name type="scientific">Sulfitobacter alexandrii</name>
    <dbReference type="NCBI Taxonomy" id="1917485"/>
    <lineage>
        <taxon>Bacteria</taxon>
        <taxon>Pseudomonadati</taxon>
        <taxon>Pseudomonadota</taxon>
        <taxon>Alphaproteobacteria</taxon>
        <taxon>Rhodobacterales</taxon>
        <taxon>Roseobacteraceae</taxon>
        <taxon>Sulfitobacter</taxon>
    </lineage>
</organism>
<evidence type="ECO:0000313" key="3">
    <source>
        <dbReference type="Proteomes" id="UP000181897"/>
    </source>
</evidence>
<protein>
    <submittedName>
        <fullName evidence="2">Alpha/beta hydrolase</fullName>
    </submittedName>
</protein>
<dbReference type="InterPro" id="IPR029058">
    <property type="entry name" value="AB_hydrolase_fold"/>
</dbReference>
<evidence type="ECO:0000313" key="2">
    <source>
        <dbReference type="EMBL" id="APE46254.1"/>
    </source>
</evidence>
<dbReference type="AlphaFoldDB" id="A0A1J0WQ29"/>
<geneLocation type="plasmid" evidence="2 3">
    <name>unnamed5</name>
</geneLocation>
<dbReference type="SUPFAM" id="SSF53474">
    <property type="entry name" value="alpha/beta-Hydrolases"/>
    <property type="match status" value="1"/>
</dbReference>
<dbReference type="OrthoDB" id="9791366at2"/>
<dbReference type="PANTHER" id="PTHR43194">
    <property type="entry name" value="HYDROLASE ALPHA/BETA FOLD FAMILY"/>
    <property type="match status" value="1"/>
</dbReference>
<name>A0A1J0WQ29_9RHOB</name>
<dbReference type="InterPro" id="IPR000073">
    <property type="entry name" value="AB_hydrolase_1"/>
</dbReference>
<dbReference type="GO" id="GO:0016787">
    <property type="term" value="F:hydrolase activity"/>
    <property type="evidence" value="ECO:0007669"/>
    <property type="project" value="UniProtKB-KW"/>
</dbReference>
<keyword evidence="3" id="KW-1185">Reference proteome</keyword>
<dbReference type="PRINTS" id="PR00111">
    <property type="entry name" value="ABHYDROLASE"/>
</dbReference>
<dbReference type="Proteomes" id="UP000181897">
    <property type="component" value="Plasmid unnamed5"/>
</dbReference>
<dbReference type="InterPro" id="IPR050228">
    <property type="entry name" value="Carboxylesterase_BioH"/>
</dbReference>
<dbReference type="EMBL" id="CP018081">
    <property type="protein sequence ID" value="APE46254.1"/>
    <property type="molecule type" value="Genomic_DNA"/>
</dbReference>
<dbReference type="KEGG" id="suam:BOO69_22220"/>
<keyword evidence="2" id="KW-0614">Plasmid</keyword>
<keyword evidence="2" id="KW-0378">Hydrolase</keyword>
<sequence>MPHFTASDGARLFYRDGGDGPILVCLHGLTRNGSDFELLRPLFPDHRLVALDARGRGLSEQTGAETYTVPREGEDVLNLLDHLGIEAAPFLGTSRGGMVTMALAAHVPERVLGLCLNDIGPEMEPDGRMRITTYVGLQPKERNIDARIAAMSTHHPGFYGVPDARWCEEVQHHFAETPDGLRITYDPALRDAFMATLDRAPNMWHGFDALAGRPVAVIRGENSDILSTRIVEEMALRRPDLIRTEVPDRAHMPFLDEPESLAVLRAYLAAVAAAEGNS</sequence>
<reference evidence="2 3" key="1">
    <citation type="submission" date="2016-11" db="EMBL/GenBank/DDBJ databases">
        <title>Complete genome sequence of Sulfitobacter sp. AM1-D1, a toxic bacteria associated with marine dinoflagellate Alexandrium minutum in East China Sea.</title>
        <authorList>
            <person name="Yang Q."/>
            <person name="Zhang X."/>
            <person name="Tian X."/>
        </authorList>
    </citation>
    <scope>NUCLEOTIDE SEQUENCE [LARGE SCALE GENOMIC DNA]</scope>
    <source>
        <strain evidence="2 3">AM1-D1</strain>
        <plasmid evidence="2 3">unnamed5</plasmid>
    </source>
</reference>
<evidence type="ECO:0000259" key="1">
    <source>
        <dbReference type="Pfam" id="PF12697"/>
    </source>
</evidence>
<dbReference type="RefSeq" id="WP_071974396.1">
    <property type="nucleotide sequence ID" value="NZ_CP018081.1"/>
</dbReference>
<feature type="domain" description="AB hydrolase-1" evidence="1">
    <location>
        <begin position="23"/>
        <end position="262"/>
    </location>
</feature>